<evidence type="ECO:0000313" key="2">
    <source>
        <dbReference type="Proteomes" id="UP001049176"/>
    </source>
</evidence>
<dbReference type="RefSeq" id="XP_043011023.1">
    <property type="nucleotide sequence ID" value="XM_043149939.1"/>
</dbReference>
<protein>
    <submittedName>
        <fullName evidence="1">Uncharacterized protein</fullName>
    </submittedName>
</protein>
<sequence length="83" mass="8804">MSGLGPTMVIARVAYGKSVESVQHSISTFCIANTNAQATQQGSTAGMQQMTINFSLQTQPGIALDYLQAMEEPLANQAVVEKV</sequence>
<comment type="caution">
    <text evidence="1">The sequence shown here is derived from an EMBL/GenBank/DDBJ whole genome shotgun (WGS) entry which is preliminary data.</text>
</comment>
<organism evidence="1 2">
    <name type="scientific">Marasmius oreades</name>
    <name type="common">fairy-ring Marasmius</name>
    <dbReference type="NCBI Taxonomy" id="181124"/>
    <lineage>
        <taxon>Eukaryota</taxon>
        <taxon>Fungi</taxon>
        <taxon>Dikarya</taxon>
        <taxon>Basidiomycota</taxon>
        <taxon>Agaricomycotina</taxon>
        <taxon>Agaricomycetes</taxon>
        <taxon>Agaricomycetidae</taxon>
        <taxon>Agaricales</taxon>
        <taxon>Marasmiineae</taxon>
        <taxon>Marasmiaceae</taxon>
        <taxon>Marasmius</taxon>
    </lineage>
</organism>
<gene>
    <name evidence="1" type="ORF">E1B28_005381</name>
</gene>
<accession>A0A9P7S3L0</accession>
<dbReference type="Proteomes" id="UP001049176">
    <property type="component" value="Chromosome 3"/>
</dbReference>
<dbReference type="EMBL" id="CM032183">
    <property type="protein sequence ID" value="KAG7094553.1"/>
    <property type="molecule type" value="Genomic_DNA"/>
</dbReference>
<proteinExistence type="predicted"/>
<dbReference type="AlphaFoldDB" id="A0A9P7S3L0"/>
<dbReference type="OrthoDB" id="3107952at2759"/>
<name>A0A9P7S3L0_9AGAR</name>
<reference evidence="1" key="1">
    <citation type="journal article" date="2021" name="Genome Biol. Evol.">
        <title>The assembled and annotated genome of the fairy-ring fungus Marasmius oreades.</title>
        <authorList>
            <person name="Hiltunen M."/>
            <person name="Ament-Velasquez S.L."/>
            <person name="Johannesson H."/>
        </authorList>
    </citation>
    <scope>NUCLEOTIDE SEQUENCE</scope>
    <source>
        <strain evidence="1">03SP1</strain>
    </source>
</reference>
<dbReference type="GeneID" id="66074457"/>
<keyword evidence="2" id="KW-1185">Reference proteome</keyword>
<dbReference type="KEGG" id="more:E1B28_005381"/>
<evidence type="ECO:0000313" key="1">
    <source>
        <dbReference type="EMBL" id="KAG7094553.1"/>
    </source>
</evidence>